<name>A0A4Z2FEX0_9TELE</name>
<feature type="compositionally biased region" description="Basic and acidic residues" evidence="1">
    <location>
        <begin position="297"/>
        <end position="315"/>
    </location>
</feature>
<dbReference type="PANTHER" id="PTHR21521">
    <property type="entry name" value="AMUN, ISOFORM A"/>
    <property type="match status" value="1"/>
</dbReference>
<dbReference type="Proteomes" id="UP000314294">
    <property type="component" value="Unassembled WGS sequence"/>
</dbReference>
<feature type="region of interest" description="Disordered" evidence="1">
    <location>
        <begin position="292"/>
        <end position="322"/>
    </location>
</feature>
<evidence type="ECO:0000313" key="3">
    <source>
        <dbReference type="Proteomes" id="UP000314294"/>
    </source>
</evidence>
<dbReference type="EMBL" id="SRLO01001257">
    <property type="protein sequence ID" value="TNN39698.1"/>
    <property type="molecule type" value="Genomic_DNA"/>
</dbReference>
<dbReference type="AlphaFoldDB" id="A0A4Z2FEX0"/>
<evidence type="ECO:0000256" key="1">
    <source>
        <dbReference type="SAM" id="MobiDB-lite"/>
    </source>
</evidence>
<accession>A0A4Z2FEX0</accession>
<gene>
    <name evidence="2" type="ORF">EYF80_050142</name>
</gene>
<dbReference type="PANTHER" id="PTHR21521:SF0">
    <property type="entry name" value="AMUN, ISOFORM A"/>
    <property type="match status" value="1"/>
</dbReference>
<evidence type="ECO:0000313" key="2">
    <source>
        <dbReference type="EMBL" id="TNN39698.1"/>
    </source>
</evidence>
<protein>
    <submittedName>
        <fullName evidence="2">Uncharacterized protein</fullName>
    </submittedName>
</protein>
<dbReference type="OrthoDB" id="8249012at2759"/>
<comment type="caution">
    <text evidence="2">The sequence shown here is derived from an EMBL/GenBank/DDBJ whole genome shotgun (WGS) entry which is preliminary data.</text>
</comment>
<sequence length="322" mass="35236">MLRPATTTCAASRHTLMALAGASRWQNIVLELLAPLLWAAATRDIFSMFLRQQGPHSSTNTRPTADHGAAFQHDFRINHELTSRVSWSFLGVAPGSESRAVNTTGTYQEELPALICSRPDRHVTRPELVKLMEWKLTRGSFRPRLQQLVASNSAAAVESCSGTAFRLLPDVPAAVAELSSLKGVGPATAVVLALGWRRGLAAVQLVETPTRATVRSVAAVLAAGAPERAAFMSDEAVASVPGLEPIRYTAKHYALYLGEMLQRSEKLNAADPQQDWTPHRLERCLWASATANQQRLPPKEVAVKEKRPEAAEQRPTKKLRTR</sequence>
<proteinExistence type="predicted"/>
<organism evidence="2 3">
    <name type="scientific">Liparis tanakae</name>
    <name type="common">Tanaka's snailfish</name>
    <dbReference type="NCBI Taxonomy" id="230148"/>
    <lineage>
        <taxon>Eukaryota</taxon>
        <taxon>Metazoa</taxon>
        <taxon>Chordata</taxon>
        <taxon>Craniata</taxon>
        <taxon>Vertebrata</taxon>
        <taxon>Euteleostomi</taxon>
        <taxon>Actinopterygii</taxon>
        <taxon>Neopterygii</taxon>
        <taxon>Teleostei</taxon>
        <taxon>Neoteleostei</taxon>
        <taxon>Acanthomorphata</taxon>
        <taxon>Eupercaria</taxon>
        <taxon>Perciformes</taxon>
        <taxon>Cottioidei</taxon>
        <taxon>Cottales</taxon>
        <taxon>Liparidae</taxon>
        <taxon>Liparis</taxon>
    </lineage>
</organism>
<keyword evidence="3" id="KW-1185">Reference proteome</keyword>
<reference evidence="2 3" key="1">
    <citation type="submission" date="2019-03" db="EMBL/GenBank/DDBJ databases">
        <title>First draft genome of Liparis tanakae, snailfish: a comprehensive survey of snailfish specific genes.</title>
        <authorList>
            <person name="Kim W."/>
            <person name="Song I."/>
            <person name="Jeong J.-H."/>
            <person name="Kim D."/>
            <person name="Kim S."/>
            <person name="Ryu S."/>
            <person name="Song J.Y."/>
            <person name="Lee S.K."/>
        </authorList>
    </citation>
    <scope>NUCLEOTIDE SEQUENCE [LARGE SCALE GENOMIC DNA]</scope>
    <source>
        <tissue evidence="2">Muscle</tissue>
    </source>
</reference>